<proteinExistence type="predicted"/>
<name>A0A0H3BYA1_STRPZ</name>
<gene>
    <name evidence="2" type="ordered locus">Spy49_0886c</name>
</gene>
<dbReference type="HOGENOM" id="CLU_2511339_0_0_9"/>
<sequence length="85" mass="9996">MIQIEKACRKVRNYKSFSLCKVKNQASLKAYLLLDIKVSCRDAAPIHSINKYVIIEFIMIIYYFTMFLIFFNTYRDMIKASPALS</sequence>
<dbReference type="EMBL" id="CP000829">
    <property type="protein sequence ID" value="ACI61194.1"/>
    <property type="molecule type" value="Genomic_DNA"/>
</dbReference>
<evidence type="ECO:0000256" key="1">
    <source>
        <dbReference type="SAM" id="Phobius"/>
    </source>
</evidence>
<keyword evidence="1" id="KW-0472">Membrane</keyword>
<protein>
    <submittedName>
        <fullName evidence="2">Uncharacterized protein</fullName>
    </submittedName>
</protein>
<dbReference type="KEGG" id="soz:Spy49_0886c"/>
<reference evidence="2 3" key="1">
    <citation type="journal article" date="2008" name="J. Bacteriol.">
        <title>Genome sequence of a nephritogenic and highly transformable M49 strain of Streptococcus pyogenes.</title>
        <authorList>
            <person name="McShan W.M."/>
            <person name="Ferretti J.J."/>
            <person name="Karasawa T."/>
            <person name="Suvorov A.N."/>
            <person name="Lin S."/>
            <person name="Qin B."/>
            <person name="Jia H."/>
            <person name="Kenton S."/>
            <person name="Najar F."/>
            <person name="Wu H."/>
            <person name="Scott J."/>
            <person name="Roe B.A."/>
            <person name="Savic D.J."/>
        </authorList>
    </citation>
    <scope>NUCLEOTIDE SEQUENCE [LARGE SCALE GENOMIC DNA]</scope>
    <source>
        <strain evidence="2 3">NZ131</strain>
    </source>
</reference>
<dbReference type="Proteomes" id="UP000001039">
    <property type="component" value="Chromosome"/>
</dbReference>
<organism evidence="2 3">
    <name type="scientific">Streptococcus pyogenes serotype M49 (strain NZ131)</name>
    <dbReference type="NCBI Taxonomy" id="471876"/>
    <lineage>
        <taxon>Bacteria</taxon>
        <taxon>Bacillati</taxon>
        <taxon>Bacillota</taxon>
        <taxon>Bacilli</taxon>
        <taxon>Lactobacillales</taxon>
        <taxon>Streptococcaceae</taxon>
        <taxon>Streptococcus</taxon>
    </lineage>
</organism>
<keyword evidence="1" id="KW-1133">Transmembrane helix</keyword>
<evidence type="ECO:0000313" key="2">
    <source>
        <dbReference type="EMBL" id="ACI61194.1"/>
    </source>
</evidence>
<dbReference type="AlphaFoldDB" id="A0A0H3BYA1"/>
<accession>A0A0H3BYA1</accession>
<evidence type="ECO:0000313" key="3">
    <source>
        <dbReference type="Proteomes" id="UP000001039"/>
    </source>
</evidence>
<feature type="transmembrane region" description="Helical" evidence="1">
    <location>
        <begin position="52"/>
        <end position="71"/>
    </location>
</feature>
<keyword evidence="1" id="KW-0812">Transmembrane</keyword>